<comment type="similarity">
    <text evidence="2">Belongs to the BMP lipoprotein family.</text>
</comment>
<dbReference type="AlphaFoldDB" id="A0A6I5ZRW4"/>
<dbReference type="Proteomes" id="UP000425916">
    <property type="component" value="Chromosome"/>
</dbReference>
<dbReference type="PANTHER" id="PTHR34296">
    <property type="entry name" value="TRANSCRIPTIONAL ACTIVATOR PROTEIN MED"/>
    <property type="match status" value="1"/>
</dbReference>
<evidence type="ECO:0000256" key="4">
    <source>
        <dbReference type="ARBA" id="ARBA00022729"/>
    </source>
</evidence>
<dbReference type="SUPFAM" id="SSF53822">
    <property type="entry name" value="Periplasmic binding protein-like I"/>
    <property type="match status" value="1"/>
</dbReference>
<evidence type="ECO:0000313" key="8">
    <source>
        <dbReference type="EMBL" id="QGP92580.1"/>
    </source>
</evidence>
<evidence type="ECO:0000256" key="6">
    <source>
        <dbReference type="ARBA" id="ARBA00023288"/>
    </source>
</evidence>
<gene>
    <name evidence="8" type="ORF">MGLY_19660</name>
</gene>
<evidence type="ECO:0000256" key="1">
    <source>
        <dbReference type="ARBA" id="ARBA00004193"/>
    </source>
</evidence>
<comment type="subcellular location">
    <subcellularLocation>
        <location evidence="1">Cell membrane</location>
        <topology evidence="1">Lipid-anchor</topology>
    </subcellularLocation>
</comment>
<keyword evidence="6" id="KW-0449">Lipoprotein</keyword>
<dbReference type="RefSeq" id="WP_156273409.1">
    <property type="nucleotide sequence ID" value="NZ_CP046244.1"/>
</dbReference>
<dbReference type="Gene3D" id="3.40.50.2300">
    <property type="match status" value="2"/>
</dbReference>
<dbReference type="OrthoDB" id="9769871at2"/>
<reference evidence="8 9" key="1">
    <citation type="submission" date="2019-11" db="EMBL/GenBank/DDBJ databases">
        <title>Genome sequence of Moorella glycerini DSM11254.</title>
        <authorList>
            <person name="Poehlein A."/>
            <person name="Boeer T."/>
            <person name="Daniel R."/>
        </authorList>
    </citation>
    <scope>NUCLEOTIDE SEQUENCE [LARGE SCALE GENOMIC DNA]</scope>
    <source>
        <strain evidence="8 9">DSM 11254</strain>
    </source>
</reference>
<dbReference type="InterPro" id="IPR028082">
    <property type="entry name" value="Peripla_BP_I"/>
</dbReference>
<keyword evidence="3" id="KW-1003">Cell membrane</keyword>
<dbReference type="PANTHER" id="PTHR34296:SF2">
    <property type="entry name" value="ABC TRANSPORTER GUANOSINE-BINDING PROTEIN NUPN"/>
    <property type="match status" value="1"/>
</dbReference>
<proteinExistence type="inferred from homology"/>
<sequence>MKRFREVWLALVLCTAIIMLSVSGCGGNSSNATGDKGKTSASQVNTTFKVGLLVPNTINDGGWSTSGYEGLKQLEKDMGAEISYMEVKSPSDVVEGFTDYGNKGYNIVFGHSYDYQDAAKRVAPQFPKTIYITSGGTTVMDNVSPIYFQMEQAVYLMGVVAATWTKTGKVGAIGSVNMPAITKTLKAFAQGAKDTNPSVEVVTTYLGTQTDVGKAREAALAMINSGVDFFWVSANAAGQGVYEAVEQSKAKGIKTFGAYSRFSQKYPDTVVADALLDMGNAFELVAKQVKDGTWKPGTLNVGVKEGVVKFFWNEKMYSNIPQNVKDAYEKAKKDLMDGKIKIDIGAY</sequence>
<keyword evidence="5" id="KW-0472">Membrane</keyword>
<evidence type="ECO:0000256" key="5">
    <source>
        <dbReference type="ARBA" id="ARBA00023136"/>
    </source>
</evidence>
<feature type="domain" description="ABC transporter substrate-binding protein PnrA-like" evidence="7">
    <location>
        <begin position="49"/>
        <end position="330"/>
    </location>
</feature>
<protein>
    <submittedName>
        <fullName evidence="8">Purine-binding protein</fullName>
    </submittedName>
</protein>
<keyword evidence="4" id="KW-0732">Signal</keyword>
<evidence type="ECO:0000259" key="7">
    <source>
        <dbReference type="Pfam" id="PF02608"/>
    </source>
</evidence>
<dbReference type="PROSITE" id="PS51257">
    <property type="entry name" value="PROKAR_LIPOPROTEIN"/>
    <property type="match status" value="1"/>
</dbReference>
<name>A0A6I5ZRW4_9FIRM</name>
<evidence type="ECO:0000256" key="3">
    <source>
        <dbReference type="ARBA" id="ARBA00022475"/>
    </source>
</evidence>
<dbReference type="Pfam" id="PF02608">
    <property type="entry name" value="Bmp"/>
    <property type="match status" value="1"/>
</dbReference>
<dbReference type="InterPro" id="IPR003760">
    <property type="entry name" value="PnrA-like"/>
</dbReference>
<organism evidence="8 9">
    <name type="scientific">Neomoorella glycerini</name>
    <dbReference type="NCBI Taxonomy" id="55779"/>
    <lineage>
        <taxon>Bacteria</taxon>
        <taxon>Bacillati</taxon>
        <taxon>Bacillota</taxon>
        <taxon>Clostridia</taxon>
        <taxon>Neomoorellales</taxon>
        <taxon>Neomoorellaceae</taxon>
        <taxon>Neomoorella</taxon>
    </lineage>
</organism>
<accession>A0A6I5ZRW4</accession>
<dbReference type="GO" id="GO:0005886">
    <property type="term" value="C:plasma membrane"/>
    <property type="evidence" value="ECO:0007669"/>
    <property type="project" value="UniProtKB-SubCell"/>
</dbReference>
<dbReference type="CDD" id="cd06304">
    <property type="entry name" value="PBP1_BmpA_Med_PnrA-like"/>
    <property type="match status" value="1"/>
</dbReference>
<evidence type="ECO:0000256" key="2">
    <source>
        <dbReference type="ARBA" id="ARBA00008610"/>
    </source>
</evidence>
<keyword evidence="9" id="KW-1185">Reference proteome</keyword>
<evidence type="ECO:0000313" key="9">
    <source>
        <dbReference type="Proteomes" id="UP000425916"/>
    </source>
</evidence>
<dbReference type="InterPro" id="IPR050957">
    <property type="entry name" value="BMP_lipoprotein"/>
</dbReference>
<dbReference type="EMBL" id="CP046244">
    <property type="protein sequence ID" value="QGP92580.1"/>
    <property type="molecule type" value="Genomic_DNA"/>
</dbReference>